<evidence type="ECO:0000256" key="1">
    <source>
        <dbReference type="ARBA" id="ARBA00010531"/>
    </source>
</evidence>
<dbReference type="Gene3D" id="3.40.50.790">
    <property type="match status" value="1"/>
</dbReference>
<comment type="caution">
    <text evidence="5">The sequence shown here is derived from an EMBL/GenBank/DDBJ whole genome shotgun (WGS) entry which is preliminary data.</text>
</comment>
<name>A0A8S4PLJ2_OWEFU</name>
<dbReference type="SUPFAM" id="SSF56808">
    <property type="entry name" value="Ribosomal protein L1"/>
    <property type="match status" value="1"/>
</dbReference>
<proteinExistence type="inferred from homology"/>
<evidence type="ECO:0000313" key="6">
    <source>
        <dbReference type="Proteomes" id="UP000749559"/>
    </source>
</evidence>
<dbReference type="GO" id="GO:0005840">
    <property type="term" value="C:ribosome"/>
    <property type="evidence" value="ECO:0007669"/>
    <property type="project" value="UniProtKB-KW"/>
</dbReference>
<evidence type="ECO:0000256" key="2">
    <source>
        <dbReference type="ARBA" id="ARBA00022980"/>
    </source>
</evidence>
<organism evidence="5 6">
    <name type="scientific">Owenia fusiformis</name>
    <name type="common">Polychaete worm</name>
    <dbReference type="NCBI Taxonomy" id="6347"/>
    <lineage>
        <taxon>Eukaryota</taxon>
        <taxon>Metazoa</taxon>
        <taxon>Spiralia</taxon>
        <taxon>Lophotrochozoa</taxon>
        <taxon>Annelida</taxon>
        <taxon>Polychaeta</taxon>
        <taxon>Sedentaria</taxon>
        <taxon>Canalipalpata</taxon>
        <taxon>Sabellida</taxon>
        <taxon>Oweniida</taxon>
        <taxon>Oweniidae</taxon>
        <taxon>Owenia</taxon>
    </lineage>
</organism>
<sequence length="354" mass="39921">MDLPCPVEIYVEAFGKYVAQNVIRHKGGKRFKAPTEAKDKRWIAQKKKYVLPNLARKIQLLDEKLRRANDKVPVDDVWFKLFYSPTIHDFNEAIEMHREFADPSMLDNMEGLVQVTFRLDFTTSKKTKFIKRINNIVAMSHWFDDGNPDNRVIAFSKDPALHEVALQEGAIQAGGSDIISQIENGLINNSDFDHVVCTPDIVTDLVPIRKILRDTFPMQPKGSLGLDMKEMVHRFTKGKTFNSFPGDSEAEGFLTVTIGRLDMATQQLHANLDAYVKAIASMKPGGRFILNSVMTCHPSPEMFPIKIDDLLPEVKRQVKAKKAKDTKDNEDIKDNENVGESCVNEEKAAIASAS</sequence>
<keyword evidence="6" id="KW-1185">Reference proteome</keyword>
<keyword evidence="2" id="KW-0689">Ribosomal protein</keyword>
<dbReference type="InterPro" id="IPR028364">
    <property type="entry name" value="Ribosomal_uL1/biogenesis"/>
</dbReference>
<dbReference type="InterPro" id="IPR023674">
    <property type="entry name" value="Ribosomal_uL1-like"/>
</dbReference>
<protein>
    <submittedName>
        <fullName evidence="5">Uncharacterized protein</fullName>
    </submittedName>
</protein>
<dbReference type="PANTHER" id="PTHR36427:SF3">
    <property type="entry name" value="LARGE RIBOSOMAL SUBUNIT PROTEIN UL1M"/>
    <property type="match status" value="1"/>
</dbReference>
<dbReference type="EMBL" id="CAIIXF020000009">
    <property type="protein sequence ID" value="CAH1794013.1"/>
    <property type="molecule type" value="Genomic_DNA"/>
</dbReference>
<reference evidence="5" key="1">
    <citation type="submission" date="2022-03" db="EMBL/GenBank/DDBJ databases">
        <authorList>
            <person name="Martin C."/>
        </authorList>
    </citation>
    <scope>NUCLEOTIDE SEQUENCE</scope>
</reference>
<comment type="similarity">
    <text evidence="1">Belongs to the universal ribosomal protein uL1 family.</text>
</comment>
<evidence type="ECO:0000256" key="4">
    <source>
        <dbReference type="SAM" id="MobiDB-lite"/>
    </source>
</evidence>
<keyword evidence="3" id="KW-0687">Ribonucleoprotein</keyword>
<dbReference type="Proteomes" id="UP000749559">
    <property type="component" value="Unassembled WGS sequence"/>
</dbReference>
<dbReference type="GO" id="GO:1990904">
    <property type="term" value="C:ribonucleoprotein complex"/>
    <property type="evidence" value="ECO:0007669"/>
    <property type="project" value="UniProtKB-KW"/>
</dbReference>
<dbReference type="PANTHER" id="PTHR36427">
    <property type="entry name" value="54S RIBOSOMAL PROTEIN L1, MITOCHONDRIAL"/>
    <property type="match status" value="1"/>
</dbReference>
<feature type="region of interest" description="Disordered" evidence="4">
    <location>
        <begin position="320"/>
        <end position="354"/>
    </location>
</feature>
<feature type="compositionally biased region" description="Basic and acidic residues" evidence="4">
    <location>
        <begin position="323"/>
        <end position="336"/>
    </location>
</feature>
<dbReference type="Pfam" id="PF00687">
    <property type="entry name" value="Ribosomal_L1"/>
    <property type="match status" value="1"/>
</dbReference>
<gene>
    <name evidence="5" type="ORF">OFUS_LOCUS18785</name>
</gene>
<evidence type="ECO:0000256" key="3">
    <source>
        <dbReference type="ARBA" id="ARBA00023274"/>
    </source>
</evidence>
<evidence type="ECO:0000313" key="5">
    <source>
        <dbReference type="EMBL" id="CAH1794013.1"/>
    </source>
</evidence>
<dbReference type="AlphaFoldDB" id="A0A8S4PLJ2"/>
<accession>A0A8S4PLJ2</accession>
<dbReference type="OrthoDB" id="1747252at2759"/>
<dbReference type="InterPro" id="IPR016095">
    <property type="entry name" value="Ribosomal_uL1_3-a/b-sand"/>
</dbReference>
<dbReference type="Gene3D" id="3.30.190.20">
    <property type="match status" value="1"/>
</dbReference>